<evidence type="ECO:0000313" key="2">
    <source>
        <dbReference type="EMBL" id="MFC0530925.1"/>
    </source>
</evidence>
<feature type="region of interest" description="Disordered" evidence="1">
    <location>
        <begin position="243"/>
        <end position="263"/>
    </location>
</feature>
<keyword evidence="3" id="KW-1185">Reference proteome</keyword>
<accession>A0ABV6M8B4</accession>
<comment type="caution">
    <text evidence="2">The sequence shown here is derived from an EMBL/GenBank/DDBJ whole genome shotgun (WGS) entry which is preliminary data.</text>
</comment>
<evidence type="ECO:0008006" key="4">
    <source>
        <dbReference type="Google" id="ProtNLM"/>
    </source>
</evidence>
<dbReference type="Proteomes" id="UP001589867">
    <property type="component" value="Unassembled WGS sequence"/>
</dbReference>
<evidence type="ECO:0000313" key="3">
    <source>
        <dbReference type="Proteomes" id="UP001589867"/>
    </source>
</evidence>
<proteinExistence type="predicted"/>
<name>A0ABV6M8B4_9ACTN</name>
<dbReference type="RefSeq" id="WP_377254425.1">
    <property type="nucleotide sequence ID" value="NZ_JBHLUH010000052.1"/>
</dbReference>
<gene>
    <name evidence="2" type="ORF">ACFFIA_25100</name>
</gene>
<reference evidence="2 3" key="1">
    <citation type="submission" date="2024-09" db="EMBL/GenBank/DDBJ databases">
        <authorList>
            <person name="Sun Q."/>
            <person name="Mori K."/>
        </authorList>
    </citation>
    <scope>NUCLEOTIDE SEQUENCE [LARGE SCALE GENOMIC DNA]</scope>
    <source>
        <strain evidence="2 3">TBRC 3947</strain>
    </source>
</reference>
<evidence type="ECO:0000256" key="1">
    <source>
        <dbReference type="SAM" id="MobiDB-lite"/>
    </source>
</evidence>
<dbReference type="EMBL" id="JBHLUH010000052">
    <property type="protein sequence ID" value="MFC0530925.1"/>
    <property type="molecule type" value="Genomic_DNA"/>
</dbReference>
<protein>
    <recommendedName>
        <fullName evidence="4">DUF222 domain-containing protein</fullName>
    </recommendedName>
</protein>
<sequence>MGETTTGRPCTLDQIAAALDAAQCAEVERGAGLLDDARRSLRAIAAATERTLSRLEDCWRGQGADLAWSGGNVGVSGLAAPLRRTRELLHHLDESEYGQQLRRTASALAAGQARVRELRAQRAADPDPAGAYDERAQLVLHDVALAYQDVGRALGGTSPPALALVDEPSFSVDGRRQARDEEEPLILASGADIDVELFRPVGPAIGADPTLPPAGGGGGGMPMMPMMPMGGMGGMAGAGGLHQETGNQQRRASHAIQGDQSAWGRQDEGWNVLGRRDRIEKAQEEVTKGLDREFGKFLRGDRDA</sequence>
<organism evidence="2 3">
    <name type="scientific">Phytohabitans kaempferiae</name>
    <dbReference type="NCBI Taxonomy" id="1620943"/>
    <lineage>
        <taxon>Bacteria</taxon>
        <taxon>Bacillati</taxon>
        <taxon>Actinomycetota</taxon>
        <taxon>Actinomycetes</taxon>
        <taxon>Micromonosporales</taxon>
        <taxon>Micromonosporaceae</taxon>
    </lineage>
</organism>